<name>A0AAV1J230_9NEOP</name>
<dbReference type="InterPro" id="IPR010908">
    <property type="entry name" value="Longin_dom"/>
</dbReference>
<dbReference type="Gene3D" id="2.40.30.10">
    <property type="entry name" value="Translation factors"/>
    <property type="match status" value="1"/>
</dbReference>
<dbReference type="Proteomes" id="UP001497472">
    <property type="component" value="Unassembled WGS sequence"/>
</dbReference>
<dbReference type="Gene3D" id="3.30.450.50">
    <property type="entry name" value="Longin domain"/>
    <property type="match status" value="1"/>
</dbReference>
<evidence type="ECO:0000256" key="11">
    <source>
        <dbReference type="ARBA" id="ARBA00022840"/>
    </source>
</evidence>
<evidence type="ECO:0000313" key="22">
    <source>
        <dbReference type="Proteomes" id="UP001497472"/>
    </source>
</evidence>
<keyword evidence="14" id="KW-1015">Disulfide bond</keyword>
<dbReference type="PANTHER" id="PTHR11933:SF5">
    <property type="entry name" value="MITOCHONDRIAL TRNA-SPECIFIC 2-THIOURIDYLASE 1"/>
    <property type="match status" value="1"/>
</dbReference>
<dbReference type="NCBIfam" id="TIGR00420">
    <property type="entry name" value="trmU"/>
    <property type="match status" value="1"/>
</dbReference>
<evidence type="ECO:0000313" key="21">
    <source>
        <dbReference type="EMBL" id="CAK1543107.1"/>
    </source>
</evidence>
<comment type="caution">
    <text evidence="21">The sequence shown here is derived from an EMBL/GenBank/DDBJ whole genome shotgun (WGS) entry which is preliminary data.</text>
</comment>
<dbReference type="InterPro" id="IPR023382">
    <property type="entry name" value="MnmA-like_central_sf"/>
</dbReference>
<evidence type="ECO:0000256" key="2">
    <source>
        <dbReference type="ARBA" id="ARBA00004173"/>
    </source>
</evidence>
<comment type="catalytic activity">
    <reaction evidence="17">
        <text>5-taurinomethyluridine(34) in tRNA + S-sulfanyl-L-cysteinyl-[protein] + AH2 + ATP = 5-taurinomethyl-2-thiouridine(34) in tRNA + L-cysteinyl-[protein] + A + AMP + diphosphate + H(+)</text>
        <dbReference type="Rhea" id="RHEA:47040"/>
        <dbReference type="Rhea" id="RHEA-COMP:10131"/>
        <dbReference type="Rhea" id="RHEA-COMP:11726"/>
        <dbReference type="Rhea" id="RHEA-COMP:11732"/>
        <dbReference type="Rhea" id="RHEA-COMP:11733"/>
        <dbReference type="ChEBI" id="CHEBI:13193"/>
        <dbReference type="ChEBI" id="CHEBI:15378"/>
        <dbReference type="ChEBI" id="CHEBI:17499"/>
        <dbReference type="ChEBI" id="CHEBI:29950"/>
        <dbReference type="ChEBI" id="CHEBI:30616"/>
        <dbReference type="ChEBI" id="CHEBI:33019"/>
        <dbReference type="ChEBI" id="CHEBI:61963"/>
        <dbReference type="ChEBI" id="CHEBI:87171"/>
        <dbReference type="ChEBI" id="CHEBI:87172"/>
        <dbReference type="ChEBI" id="CHEBI:456215"/>
        <dbReference type="EC" id="2.8.1.14"/>
    </reaction>
</comment>
<dbReference type="GO" id="GO:0030659">
    <property type="term" value="C:cytoplasmic vesicle membrane"/>
    <property type="evidence" value="ECO:0007669"/>
    <property type="project" value="UniProtKB-SubCell"/>
</dbReference>
<dbReference type="SUPFAM" id="SSF52402">
    <property type="entry name" value="Adenine nucleotide alpha hydrolases-like"/>
    <property type="match status" value="1"/>
</dbReference>
<evidence type="ECO:0000256" key="6">
    <source>
        <dbReference type="ARBA" id="ARBA00011953"/>
    </source>
</evidence>
<evidence type="ECO:0000256" key="17">
    <source>
        <dbReference type="ARBA" id="ARBA00049564"/>
    </source>
</evidence>
<dbReference type="InterPro" id="IPR046884">
    <property type="entry name" value="MnmA-like_central"/>
</dbReference>
<dbReference type="EMBL" id="CAVLEF010000004">
    <property type="protein sequence ID" value="CAK1543107.1"/>
    <property type="molecule type" value="Genomic_DNA"/>
</dbReference>
<dbReference type="Pfam" id="PF20258">
    <property type="entry name" value="tRNA_Me_trans_C"/>
    <property type="match status" value="1"/>
</dbReference>
<evidence type="ECO:0000256" key="12">
    <source>
        <dbReference type="ARBA" id="ARBA00022884"/>
    </source>
</evidence>
<dbReference type="InterPro" id="IPR045848">
    <property type="entry name" value="R-SNARE_YKT6"/>
</dbReference>
<dbReference type="InterPro" id="IPR004506">
    <property type="entry name" value="MnmA-like"/>
</dbReference>
<dbReference type="Gene3D" id="3.40.50.620">
    <property type="entry name" value="HUPs"/>
    <property type="match status" value="1"/>
</dbReference>
<dbReference type="Pfam" id="PF20259">
    <property type="entry name" value="tRNA_Me_trans_M"/>
    <property type="match status" value="1"/>
</dbReference>
<reference evidence="21 22" key="1">
    <citation type="submission" date="2023-11" db="EMBL/GenBank/DDBJ databases">
        <authorList>
            <person name="Okamura Y."/>
        </authorList>
    </citation>
    <scope>NUCLEOTIDE SEQUENCE [LARGE SCALE GENOMIC DNA]</scope>
</reference>
<comment type="function">
    <text evidence="1">Catalyzes the 2-thiolation of uridine at the wobble position (U34) of mitochondrial tRNA(Lys), tRNA(Glu) and tRNA(Gln). Required for the formation of 5-taurinomethyl-2-thiouridine (tm5s2U) of mitochondrial tRNA(Lys), tRNA(Glu), and tRNA(Gln) at the wobble position. ATP is required to activate the C2 atom of the wobble base.</text>
</comment>
<keyword evidence="10" id="KW-0547">Nucleotide-binding</keyword>
<evidence type="ECO:0000256" key="16">
    <source>
        <dbReference type="ARBA" id="ARBA00025701"/>
    </source>
</evidence>
<evidence type="ECO:0000256" key="7">
    <source>
        <dbReference type="ARBA" id="ARBA00022555"/>
    </source>
</evidence>
<comment type="similarity">
    <text evidence="4">Belongs to the MnmA/TRMU family.</text>
</comment>
<evidence type="ECO:0000259" key="19">
    <source>
        <dbReference type="PROSITE" id="PS50859"/>
    </source>
</evidence>
<dbReference type="GO" id="GO:0000139">
    <property type="term" value="C:Golgi membrane"/>
    <property type="evidence" value="ECO:0007669"/>
    <property type="project" value="UniProtKB-SubCell"/>
</dbReference>
<evidence type="ECO:0000256" key="9">
    <source>
        <dbReference type="ARBA" id="ARBA00022694"/>
    </source>
</evidence>
<evidence type="ECO:0000256" key="4">
    <source>
        <dbReference type="ARBA" id="ARBA00006191"/>
    </source>
</evidence>
<dbReference type="Gene3D" id="1.20.5.110">
    <property type="match status" value="1"/>
</dbReference>
<comment type="function">
    <text evidence="15">Vesicular soluble NSF attachment protein receptor (v-SNARE) mediating vesicle docking and fusion to a specific acceptor cellular compartment. Functions in endoplasmic reticulum to Golgi transport; as part of a SNARE complex composed of GOSR1, GOSR2 and STX5. Functions in early/recycling endosome to TGN transport; as part of a SNARE complex composed of BET1L, GOSR1 and STX5. Has a S-palmitoyl transferase activity.</text>
</comment>
<dbReference type="HAMAP" id="MF_00144">
    <property type="entry name" value="tRNA_thiouridyl_MnmA"/>
    <property type="match status" value="1"/>
</dbReference>
<evidence type="ECO:0000256" key="10">
    <source>
        <dbReference type="ARBA" id="ARBA00022741"/>
    </source>
</evidence>
<evidence type="ECO:0000256" key="14">
    <source>
        <dbReference type="ARBA" id="ARBA00023157"/>
    </source>
</evidence>
<feature type="domain" description="V-SNARE coiled-coil homology" evidence="20">
    <location>
        <begin position="528"/>
        <end position="587"/>
    </location>
</feature>
<evidence type="ECO:0000256" key="18">
    <source>
        <dbReference type="PROSITE-ProRule" id="PRU00290"/>
    </source>
</evidence>
<dbReference type="InterPro" id="IPR042855">
    <property type="entry name" value="V_SNARE_CC"/>
</dbReference>
<evidence type="ECO:0000256" key="15">
    <source>
        <dbReference type="ARBA" id="ARBA00025256"/>
    </source>
</evidence>
<evidence type="ECO:0000259" key="20">
    <source>
        <dbReference type="PROSITE" id="PS50892"/>
    </source>
</evidence>
<dbReference type="FunFam" id="2.30.30.280:FF:000001">
    <property type="entry name" value="tRNA-specific 2-thiouridylase MnmA"/>
    <property type="match status" value="1"/>
</dbReference>
<proteinExistence type="inferred from homology"/>
<keyword evidence="9" id="KW-0819">tRNA processing</keyword>
<dbReference type="Pfam" id="PF00957">
    <property type="entry name" value="Synaptobrevin"/>
    <property type="match status" value="1"/>
</dbReference>
<keyword evidence="12" id="KW-0694">RNA-binding</keyword>
<dbReference type="CDD" id="cd15867">
    <property type="entry name" value="R-SNARE_YKT6"/>
    <property type="match status" value="1"/>
</dbReference>
<sequence length="587" mass="67340">MFRKIAVGMSGGVDSAVAAYLLKRANYQVEGVFMRNWDSNYEAGFCSDEKDFEDASFVCRKLNIPLHRVHFIKEYWNEVFTVLLKEYESGLTPNPDILCNRYIKFDSFYEHCRNNLAVDAIATGHYANTSFGPYLESYRDDESVRLLQPIDKHKDQTFFLSQVKQFSLRRCMFPLATYLKSEVRELARKEGLLNVASKRDSTGICFIGKKRFKNFIQEFIPEKNGHFVDIDTGQTVGEHSGIHKWTVGQRCGLQSYKDAYFVFKKDLETNTIYVVSGTKHPSLWNNLCFTKRPHWINKEPTSLTRNDILNCQFRFQHTKPLVSCRVVNNYDGLTIMLDQNLRALTEGQYGALYNGEECLGSAKIKAIHKNLFYYCVNLLEPIHARLVLIMVKVYGLGVLYKGVTSATILKAAYDLQSFSFFQRSSVQEFMTFVSKTIVERTQIASRQSVKEGEYMVQVYVRADNLAGVLISDHEYPNRVAHTLITKMLDDFSAKVPANSWPTANETTVDFPVLPQYLAKYQNPQEADALTKIQNDLDETKIILHDTIKAVLERGEKLDDLVEKSNSLSMHSKAFYKTARKTNSCCNF</sequence>
<dbReference type="InterPro" id="IPR046885">
    <property type="entry name" value="MnmA-like_C"/>
</dbReference>
<keyword evidence="8" id="KW-0808">Transferase</keyword>
<keyword evidence="7" id="KW-0820">tRNA-binding</keyword>
<comment type="similarity">
    <text evidence="5">Belongs to the synaptobrevin family.</text>
</comment>
<dbReference type="PANTHER" id="PTHR11933">
    <property type="entry name" value="TRNA 5-METHYLAMINOMETHYL-2-THIOURIDYLATE -METHYLTRANSFERASE"/>
    <property type="match status" value="1"/>
</dbReference>
<organism evidence="21 22">
    <name type="scientific">Leptosia nina</name>
    <dbReference type="NCBI Taxonomy" id="320188"/>
    <lineage>
        <taxon>Eukaryota</taxon>
        <taxon>Metazoa</taxon>
        <taxon>Ecdysozoa</taxon>
        <taxon>Arthropoda</taxon>
        <taxon>Hexapoda</taxon>
        <taxon>Insecta</taxon>
        <taxon>Pterygota</taxon>
        <taxon>Neoptera</taxon>
        <taxon>Endopterygota</taxon>
        <taxon>Lepidoptera</taxon>
        <taxon>Glossata</taxon>
        <taxon>Ditrysia</taxon>
        <taxon>Papilionoidea</taxon>
        <taxon>Pieridae</taxon>
        <taxon>Pierinae</taxon>
        <taxon>Leptosia</taxon>
    </lineage>
</organism>
<dbReference type="GO" id="GO:0005524">
    <property type="term" value="F:ATP binding"/>
    <property type="evidence" value="ECO:0007669"/>
    <property type="project" value="UniProtKB-KW"/>
</dbReference>
<dbReference type="GO" id="GO:0000049">
    <property type="term" value="F:tRNA binding"/>
    <property type="evidence" value="ECO:0007669"/>
    <property type="project" value="UniProtKB-KW"/>
</dbReference>
<gene>
    <name evidence="21" type="ORF">LNINA_LOCUS2944</name>
</gene>
<dbReference type="Pfam" id="PF13774">
    <property type="entry name" value="Longin"/>
    <property type="match status" value="1"/>
</dbReference>
<dbReference type="Gene3D" id="2.30.30.280">
    <property type="entry name" value="Adenine nucleotide alpha hydrolases-like domains"/>
    <property type="match status" value="1"/>
</dbReference>
<accession>A0AAV1J230</accession>
<dbReference type="GO" id="GO:0002143">
    <property type="term" value="P:tRNA wobble position uridine thiolation"/>
    <property type="evidence" value="ECO:0007669"/>
    <property type="project" value="TreeGrafter"/>
</dbReference>
<comment type="subcellular location">
    <subcellularLocation>
        <location evidence="16">Cytoplasmic vesicle membrane</location>
        <topology evidence="16">Lipid-anchor</topology>
        <orientation evidence="16">Cytoplasmic side</orientation>
    </subcellularLocation>
    <subcellularLocation>
        <location evidence="3">Golgi apparatus membrane</location>
        <topology evidence="3">Lipid-anchor</topology>
        <orientation evidence="3">Cytoplasmic side</orientation>
    </subcellularLocation>
    <subcellularLocation>
        <location evidence="2">Mitochondrion</location>
    </subcellularLocation>
</comment>
<dbReference type="InterPro" id="IPR011012">
    <property type="entry name" value="Longin-like_dom_sf"/>
</dbReference>
<keyword evidence="13" id="KW-0472">Membrane</keyword>
<dbReference type="PROSITE" id="PS50892">
    <property type="entry name" value="V_SNARE"/>
    <property type="match status" value="1"/>
</dbReference>
<dbReference type="SMART" id="SM01270">
    <property type="entry name" value="Longin"/>
    <property type="match status" value="1"/>
</dbReference>
<dbReference type="CDD" id="cd01998">
    <property type="entry name" value="MnmA_TRMU-like"/>
    <property type="match status" value="1"/>
</dbReference>
<evidence type="ECO:0000256" key="13">
    <source>
        <dbReference type="ARBA" id="ARBA00023136"/>
    </source>
</evidence>
<dbReference type="EC" id="2.8.1.14" evidence="6"/>
<evidence type="ECO:0000256" key="5">
    <source>
        <dbReference type="ARBA" id="ARBA00008025"/>
    </source>
</evidence>
<dbReference type="Pfam" id="PF03054">
    <property type="entry name" value="tRNA_Me_trans"/>
    <property type="match status" value="1"/>
</dbReference>
<evidence type="ECO:0000256" key="1">
    <source>
        <dbReference type="ARBA" id="ARBA00003986"/>
    </source>
</evidence>
<keyword evidence="11" id="KW-0067">ATP-binding</keyword>
<dbReference type="InterPro" id="IPR014729">
    <property type="entry name" value="Rossmann-like_a/b/a_fold"/>
</dbReference>
<evidence type="ECO:0000256" key="3">
    <source>
        <dbReference type="ARBA" id="ARBA00004444"/>
    </source>
</evidence>
<dbReference type="SUPFAM" id="SSF64356">
    <property type="entry name" value="SNARE-like"/>
    <property type="match status" value="1"/>
</dbReference>
<dbReference type="GO" id="GO:0005739">
    <property type="term" value="C:mitochondrion"/>
    <property type="evidence" value="ECO:0007669"/>
    <property type="project" value="UniProtKB-SubCell"/>
</dbReference>
<keyword evidence="18" id="KW-0175">Coiled coil</keyword>
<dbReference type="CDD" id="cd14824">
    <property type="entry name" value="Longin"/>
    <property type="match status" value="1"/>
</dbReference>
<keyword evidence="22" id="KW-1185">Reference proteome</keyword>
<dbReference type="GO" id="GO:0061708">
    <property type="term" value="F:tRNA-5-taurinomethyluridine 2-sulfurtransferase"/>
    <property type="evidence" value="ECO:0007669"/>
    <property type="project" value="UniProtKB-EC"/>
</dbReference>
<protein>
    <recommendedName>
        <fullName evidence="6">tRNA-5-taurinomethyluridine 2-sulfurtransferase</fullName>
        <ecNumber evidence="6">2.8.1.14</ecNumber>
    </recommendedName>
</protein>
<dbReference type="NCBIfam" id="NF001138">
    <property type="entry name" value="PRK00143.1"/>
    <property type="match status" value="1"/>
</dbReference>
<dbReference type="FunFam" id="3.40.50.620:FF:000104">
    <property type="entry name" value="Mitochondrial tRNA-specific 2-thiouridylase 1"/>
    <property type="match status" value="1"/>
</dbReference>
<feature type="domain" description="Longin" evidence="19">
    <location>
        <begin position="398"/>
        <end position="514"/>
    </location>
</feature>
<dbReference type="AlphaFoldDB" id="A0AAV1J230"/>
<dbReference type="SUPFAM" id="SSF58038">
    <property type="entry name" value="SNARE fusion complex"/>
    <property type="match status" value="1"/>
</dbReference>
<evidence type="ECO:0000256" key="8">
    <source>
        <dbReference type="ARBA" id="ARBA00022679"/>
    </source>
</evidence>
<dbReference type="PROSITE" id="PS50859">
    <property type="entry name" value="LONGIN"/>
    <property type="match status" value="1"/>
</dbReference>